<dbReference type="InterPro" id="IPR050319">
    <property type="entry name" value="ABC_transp_ATP-bind"/>
</dbReference>
<reference evidence="7 8" key="1">
    <citation type="submission" date="2020-08" db="EMBL/GenBank/DDBJ databases">
        <title>Genomic Encyclopedia of Type Strains, Phase IV (KMG-IV): sequencing the most valuable type-strain genomes for metagenomic binning, comparative biology and taxonomic classification.</title>
        <authorList>
            <person name="Goeker M."/>
        </authorList>
    </citation>
    <scope>NUCLEOTIDE SEQUENCE [LARGE SCALE GENOMIC DNA]</scope>
    <source>
        <strain evidence="7 8">DSM 25622</strain>
    </source>
</reference>
<keyword evidence="8" id="KW-1185">Reference proteome</keyword>
<dbReference type="Proteomes" id="UP000580654">
    <property type="component" value="Unassembled WGS sequence"/>
</dbReference>
<dbReference type="InterPro" id="IPR013563">
    <property type="entry name" value="Oligopep_ABC_C"/>
</dbReference>
<dbReference type="SMART" id="SM00382">
    <property type="entry name" value="AAA"/>
    <property type="match status" value="1"/>
</dbReference>
<dbReference type="GO" id="GO:0005886">
    <property type="term" value="C:plasma membrane"/>
    <property type="evidence" value="ECO:0007669"/>
    <property type="project" value="UniProtKB-SubCell"/>
</dbReference>
<dbReference type="Pfam" id="PF00005">
    <property type="entry name" value="ABC_tran"/>
    <property type="match status" value="1"/>
</dbReference>
<name>A0A840YK42_9PROT</name>
<comment type="caution">
    <text evidence="7">The sequence shown here is derived from an EMBL/GenBank/DDBJ whole genome shotgun (WGS) entry which is preliminary data.</text>
</comment>
<dbReference type="EMBL" id="JACIJD010000012">
    <property type="protein sequence ID" value="MBB5694723.1"/>
    <property type="molecule type" value="Genomic_DNA"/>
</dbReference>
<evidence type="ECO:0000256" key="5">
    <source>
        <dbReference type="ARBA" id="ARBA00022840"/>
    </source>
</evidence>
<dbReference type="Gene3D" id="3.40.50.300">
    <property type="entry name" value="P-loop containing nucleotide triphosphate hydrolases"/>
    <property type="match status" value="1"/>
</dbReference>
<evidence type="ECO:0000259" key="6">
    <source>
        <dbReference type="PROSITE" id="PS50893"/>
    </source>
</evidence>
<dbReference type="PROSITE" id="PS50893">
    <property type="entry name" value="ABC_TRANSPORTER_2"/>
    <property type="match status" value="1"/>
</dbReference>
<evidence type="ECO:0000256" key="3">
    <source>
        <dbReference type="ARBA" id="ARBA00022448"/>
    </source>
</evidence>
<comment type="subcellular location">
    <subcellularLocation>
        <location evidence="1">Cell inner membrane</location>
        <topology evidence="1">Peripheral membrane protein</topology>
    </subcellularLocation>
</comment>
<comment type="similarity">
    <text evidence="2">Belongs to the ABC transporter superfamily.</text>
</comment>
<keyword evidence="4" id="KW-0547">Nucleotide-binding</keyword>
<evidence type="ECO:0000313" key="8">
    <source>
        <dbReference type="Proteomes" id="UP000580654"/>
    </source>
</evidence>
<gene>
    <name evidence="7" type="ORF">FHS87_002775</name>
</gene>
<dbReference type="FunFam" id="3.40.50.300:FF:000016">
    <property type="entry name" value="Oligopeptide ABC transporter ATP-binding component"/>
    <property type="match status" value="1"/>
</dbReference>
<sequence length="341" mass="37133">MMDGMVTGDPALLEVRDLRKWFAGPRPGPFRPRAKVHAVDGVSFDIRRGEVLSLVGESGSGKSTVGRTVLRLARPDGGSIRFGGTDITGLSRDALRPFRRRMQLVFQDPYASLNPKMTVEEIVGAPLAIHEPSTSAAERRRRVEEALSLVGLLPSHITRYPHEFSGGQRQRLGIARALILRPELLIADEPVSALDVSVQAQVVNLMLDLKERLGLTILFISHDLAVVGHISDRIAVMYLGRLVEVAPTQALFATPRHPYTEALLSAVPIPDPTVRRERIVLVGDVPSPLNPPSGCRFRTRCRYALPACAEAPPALREVAPGHFKACIRDDIALASPTSVAA</sequence>
<dbReference type="GO" id="GO:0055085">
    <property type="term" value="P:transmembrane transport"/>
    <property type="evidence" value="ECO:0007669"/>
    <property type="project" value="UniProtKB-ARBA"/>
</dbReference>
<keyword evidence="3" id="KW-0813">Transport</keyword>
<dbReference type="InterPro" id="IPR003593">
    <property type="entry name" value="AAA+_ATPase"/>
</dbReference>
<feature type="domain" description="ABC transporter" evidence="6">
    <location>
        <begin position="13"/>
        <end position="264"/>
    </location>
</feature>
<dbReference type="RefSeq" id="WP_281394419.1">
    <property type="nucleotide sequence ID" value="NZ_JACIJD010000012.1"/>
</dbReference>
<dbReference type="InterPro" id="IPR017871">
    <property type="entry name" value="ABC_transporter-like_CS"/>
</dbReference>
<evidence type="ECO:0000313" key="7">
    <source>
        <dbReference type="EMBL" id="MBB5694723.1"/>
    </source>
</evidence>
<dbReference type="PROSITE" id="PS00211">
    <property type="entry name" value="ABC_TRANSPORTER_1"/>
    <property type="match status" value="1"/>
</dbReference>
<evidence type="ECO:0000256" key="2">
    <source>
        <dbReference type="ARBA" id="ARBA00005417"/>
    </source>
</evidence>
<organism evidence="7 8">
    <name type="scientific">Muricoccus pecuniae</name>
    <dbReference type="NCBI Taxonomy" id="693023"/>
    <lineage>
        <taxon>Bacteria</taxon>
        <taxon>Pseudomonadati</taxon>
        <taxon>Pseudomonadota</taxon>
        <taxon>Alphaproteobacteria</taxon>
        <taxon>Acetobacterales</taxon>
        <taxon>Roseomonadaceae</taxon>
        <taxon>Muricoccus</taxon>
    </lineage>
</organism>
<dbReference type="GO" id="GO:0016887">
    <property type="term" value="F:ATP hydrolysis activity"/>
    <property type="evidence" value="ECO:0007669"/>
    <property type="project" value="InterPro"/>
</dbReference>
<dbReference type="Pfam" id="PF08352">
    <property type="entry name" value="oligo_HPY"/>
    <property type="match status" value="1"/>
</dbReference>
<accession>A0A840YK42</accession>
<evidence type="ECO:0000256" key="4">
    <source>
        <dbReference type="ARBA" id="ARBA00022741"/>
    </source>
</evidence>
<dbReference type="InterPro" id="IPR003439">
    <property type="entry name" value="ABC_transporter-like_ATP-bd"/>
</dbReference>
<protein>
    <submittedName>
        <fullName evidence="7">Oligopeptide/dipeptide ABC transporter ATP-binding protein</fullName>
    </submittedName>
</protein>
<dbReference type="PANTHER" id="PTHR43776">
    <property type="entry name" value="TRANSPORT ATP-BINDING PROTEIN"/>
    <property type="match status" value="1"/>
</dbReference>
<proteinExistence type="inferred from homology"/>
<evidence type="ECO:0000256" key="1">
    <source>
        <dbReference type="ARBA" id="ARBA00004417"/>
    </source>
</evidence>
<dbReference type="CDD" id="cd03257">
    <property type="entry name" value="ABC_NikE_OppD_transporters"/>
    <property type="match status" value="1"/>
</dbReference>
<dbReference type="AlphaFoldDB" id="A0A840YK42"/>
<dbReference type="GO" id="GO:0015833">
    <property type="term" value="P:peptide transport"/>
    <property type="evidence" value="ECO:0007669"/>
    <property type="project" value="InterPro"/>
</dbReference>
<dbReference type="GO" id="GO:0005524">
    <property type="term" value="F:ATP binding"/>
    <property type="evidence" value="ECO:0007669"/>
    <property type="project" value="UniProtKB-KW"/>
</dbReference>
<dbReference type="SUPFAM" id="SSF52540">
    <property type="entry name" value="P-loop containing nucleoside triphosphate hydrolases"/>
    <property type="match status" value="1"/>
</dbReference>
<dbReference type="NCBIfam" id="TIGR01727">
    <property type="entry name" value="oligo_HPY"/>
    <property type="match status" value="1"/>
</dbReference>
<keyword evidence="5 7" id="KW-0067">ATP-binding</keyword>
<dbReference type="InterPro" id="IPR027417">
    <property type="entry name" value="P-loop_NTPase"/>
</dbReference>
<dbReference type="PANTHER" id="PTHR43776:SF7">
    <property type="entry name" value="D,D-DIPEPTIDE TRANSPORT ATP-BINDING PROTEIN DDPF-RELATED"/>
    <property type="match status" value="1"/>
</dbReference>